<evidence type="ECO:0000256" key="6">
    <source>
        <dbReference type="SAM" id="Coils"/>
    </source>
</evidence>
<keyword evidence="8" id="KW-1185">Reference proteome</keyword>
<dbReference type="PIRSF" id="PIRSF006806">
    <property type="entry name" value="FTHF_cligase"/>
    <property type="match status" value="1"/>
</dbReference>
<evidence type="ECO:0000256" key="5">
    <source>
        <dbReference type="RuleBase" id="RU361279"/>
    </source>
</evidence>
<comment type="cofactor">
    <cofactor evidence="5">
        <name>Mg(2+)</name>
        <dbReference type="ChEBI" id="CHEBI:18420"/>
    </cofactor>
</comment>
<dbReference type="GO" id="GO:0030272">
    <property type="term" value="F:5-formyltetrahydrofolate cyclo-ligase activity"/>
    <property type="evidence" value="ECO:0007669"/>
    <property type="project" value="UniProtKB-EC"/>
</dbReference>
<dbReference type="EC" id="6.3.3.2" evidence="5"/>
<comment type="caution">
    <text evidence="7">The sequence shown here is derived from an EMBL/GenBank/DDBJ whole genome shotgun (WGS) entry which is preliminary data.</text>
</comment>
<evidence type="ECO:0000256" key="2">
    <source>
        <dbReference type="ARBA" id="ARBA00022741"/>
    </source>
</evidence>
<keyword evidence="5" id="KW-0460">Magnesium</keyword>
<dbReference type="Gene3D" id="3.40.50.10420">
    <property type="entry name" value="NagB/RpiA/CoA transferase-like"/>
    <property type="match status" value="1"/>
</dbReference>
<accession>A0A4Q0YN22</accession>
<dbReference type="InterPro" id="IPR037171">
    <property type="entry name" value="NagB/RpiA_transferase-like"/>
</dbReference>
<keyword evidence="5" id="KW-0479">Metal-binding</keyword>
<dbReference type="EMBL" id="PEIB01000023">
    <property type="protein sequence ID" value="RXJ72317.1"/>
    <property type="molecule type" value="Genomic_DNA"/>
</dbReference>
<keyword evidence="3 4" id="KW-0067">ATP-binding</keyword>
<evidence type="ECO:0000256" key="3">
    <source>
        <dbReference type="ARBA" id="ARBA00022840"/>
    </source>
</evidence>
<reference evidence="7 8" key="1">
    <citation type="submission" date="2017-10" db="EMBL/GenBank/DDBJ databases">
        <title>Nyctiphanis sp. nov., isolated from the stomach of the euphausiid Nyctiphanes simplex (Hansen, 1911) in the Gulf of California.</title>
        <authorList>
            <person name="Gomez-Gil B."/>
            <person name="Aguilar-Mendez M."/>
            <person name="Lopez-Cortes A."/>
            <person name="Gomez-Gutierrez J."/>
            <person name="Roque A."/>
            <person name="Lang E."/>
            <person name="Gonzalez-Castillo A."/>
        </authorList>
    </citation>
    <scope>NUCLEOTIDE SEQUENCE [LARGE SCALE GENOMIC DNA]</scope>
    <source>
        <strain evidence="7 8">CAIM 600</strain>
    </source>
</reference>
<dbReference type="InterPro" id="IPR002698">
    <property type="entry name" value="FTHF_cligase"/>
</dbReference>
<comment type="similarity">
    <text evidence="1 5">Belongs to the 5-formyltetrahydrofolate cyclo-ligase family.</text>
</comment>
<dbReference type="Pfam" id="PF01812">
    <property type="entry name" value="5-FTHF_cyc-lig"/>
    <property type="match status" value="1"/>
</dbReference>
<dbReference type="SUPFAM" id="SSF100950">
    <property type="entry name" value="NagB/RpiA/CoA transferase-like"/>
    <property type="match status" value="1"/>
</dbReference>
<dbReference type="RefSeq" id="WP_129123206.1">
    <property type="nucleotide sequence ID" value="NZ_PEIB01000023.1"/>
</dbReference>
<gene>
    <name evidence="7" type="ORF">CS022_16655</name>
</gene>
<keyword evidence="7" id="KW-0436">Ligase</keyword>
<dbReference type="Proteomes" id="UP000290287">
    <property type="component" value="Unassembled WGS sequence"/>
</dbReference>
<dbReference type="GO" id="GO:0046872">
    <property type="term" value="F:metal ion binding"/>
    <property type="evidence" value="ECO:0007669"/>
    <property type="project" value="UniProtKB-KW"/>
</dbReference>
<protein>
    <recommendedName>
        <fullName evidence="5">5-formyltetrahydrofolate cyclo-ligase</fullName>
        <ecNumber evidence="5">6.3.3.2</ecNumber>
    </recommendedName>
</protein>
<dbReference type="GO" id="GO:0009396">
    <property type="term" value="P:folic acid-containing compound biosynthetic process"/>
    <property type="evidence" value="ECO:0007669"/>
    <property type="project" value="TreeGrafter"/>
</dbReference>
<evidence type="ECO:0000313" key="7">
    <source>
        <dbReference type="EMBL" id="RXJ72317.1"/>
    </source>
</evidence>
<feature type="binding site" evidence="4">
    <location>
        <begin position="142"/>
        <end position="150"/>
    </location>
    <ligand>
        <name>ATP</name>
        <dbReference type="ChEBI" id="CHEBI:30616"/>
    </ligand>
</feature>
<dbReference type="AlphaFoldDB" id="A0A4Q0YN22"/>
<proteinExistence type="inferred from homology"/>
<organism evidence="7 8">
    <name type="scientific">Veronia nyctiphanis</name>
    <dbReference type="NCBI Taxonomy" id="1278244"/>
    <lineage>
        <taxon>Bacteria</taxon>
        <taxon>Pseudomonadati</taxon>
        <taxon>Pseudomonadota</taxon>
        <taxon>Gammaproteobacteria</taxon>
        <taxon>Vibrionales</taxon>
        <taxon>Vibrionaceae</taxon>
        <taxon>Veronia</taxon>
    </lineage>
</organism>
<dbReference type="OrthoDB" id="9801938at2"/>
<evidence type="ECO:0000256" key="1">
    <source>
        <dbReference type="ARBA" id="ARBA00010638"/>
    </source>
</evidence>
<feature type="coiled-coil region" evidence="6">
    <location>
        <begin position="4"/>
        <end position="31"/>
    </location>
</feature>
<dbReference type="GO" id="GO:0005524">
    <property type="term" value="F:ATP binding"/>
    <property type="evidence" value="ECO:0007669"/>
    <property type="project" value="UniProtKB-KW"/>
</dbReference>
<keyword evidence="6" id="KW-0175">Coiled coil</keyword>
<dbReference type="PANTHER" id="PTHR23407:SF1">
    <property type="entry name" value="5-FORMYLTETRAHYDROFOLATE CYCLO-LIGASE"/>
    <property type="match status" value="1"/>
</dbReference>
<evidence type="ECO:0000256" key="4">
    <source>
        <dbReference type="PIRSR" id="PIRSR006806-1"/>
    </source>
</evidence>
<dbReference type="NCBIfam" id="TIGR02727">
    <property type="entry name" value="MTHFS_bact"/>
    <property type="match status" value="1"/>
</dbReference>
<dbReference type="PANTHER" id="PTHR23407">
    <property type="entry name" value="ATPASE INHIBITOR/5-FORMYLTETRAHYDROFOLATE CYCLO-LIGASE"/>
    <property type="match status" value="1"/>
</dbReference>
<sequence length="197" mass="22161">MTSLNQSQQQRQALRKQVRQARRALSDDQQRCASEALLSYFCESSEVKNASRIALYLSVDGEIDTQPLIDACWQQGKEVFLPVLHPFTPGHLLFLLYRKETPMKANTYGIAEPVLDVTAVCPVTEIDVICTPLVAFDAQGQRLGMGGGYYDRTLTTKGLKATPIGLAHDCQQVERLPVEAWDVPLPHILTPSRHWRW</sequence>
<feature type="binding site" evidence="4">
    <location>
        <position position="57"/>
    </location>
    <ligand>
        <name>substrate</name>
    </ligand>
</feature>
<comment type="catalytic activity">
    <reaction evidence="5">
        <text>(6S)-5-formyl-5,6,7,8-tetrahydrofolate + ATP = (6R)-5,10-methenyltetrahydrofolate + ADP + phosphate</text>
        <dbReference type="Rhea" id="RHEA:10488"/>
        <dbReference type="ChEBI" id="CHEBI:30616"/>
        <dbReference type="ChEBI" id="CHEBI:43474"/>
        <dbReference type="ChEBI" id="CHEBI:57455"/>
        <dbReference type="ChEBI" id="CHEBI:57457"/>
        <dbReference type="ChEBI" id="CHEBI:456216"/>
        <dbReference type="EC" id="6.3.3.2"/>
    </reaction>
</comment>
<name>A0A4Q0YN22_9GAMM</name>
<feature type="binding site" evidence="4">
    <location>
        <position position="62"/>
    </location>
    <ligand>
        <name>substrate</name>
    </ligand>
</feature>
<evidence type="ECO:0000313" key="8">
    <source>
        <dbReference type="Proteomes" id="UP000290287"/>
    </source>
</evidence>
<feature type="binding site" evidence="4">
    <location>
        <begin position="11"/>
        <end position="15"/>
    </location>
    <ligand>
        <name>ATP</name>
        <dbReference type="ChEBI" id="CHEBI:30616"/>
    </ligand>
</feature>
<keyword evidence="2 4" id="KW-0547">Nucleotide-binding</keyword>
<dbReference type="InterPro" id="IPR024185">
    <property type="entry name" value="FTHF_cligase-like_sf"/>
</dbReference>
<dbReference type="GO" id="GO:0035999">
    <property type="term" value="P:tetrahydrofolate interconversion"/>
    <property type="evidence" value="ECO:0007669"/>
    <property type="project" value="TreeGrafter"/>
</dbReference>